<dbReference type="Proteomes" id="UP000483078">
    <property type="component" value="Unassembled WGS sequence"/>
</dbReference>
<sequence>MAGAYVDCGEGVIAGSSEVVALYDAEAEAILVSDSWTGGSVAEISVLVHEMVHHLQKEAGMIFACPAERERLAYRAQDDWLQLFDHDIQSAFGIDPALILVATVCTH</sequence>
<evidence type="ECO:0000313" key="2">
    <source>
        <dbReference type="EMBL" id="MTJ04707.1"/>
    </source>
</evidence>
<proteinExistence type="predicted"/>
<evidence type="ECO:0000259" key="1">
    <source>
        <dbReference type="Pfam" id="PF20352"/>
    </source>
</evidence>
<name>A0A7C9HCB3_9RHOB</name>
<evidence type="ECO:0000313" key="3">
    <source>
        <dbReference type="Proteomes" id="UP000483078"/>
    </source>
</evidence>
<dbReference type="InterPro" id="IPR046589">
    <property type="entry name" value="DUF6647"/>
</dbReference>
<reference evidence="2 3" key="1">
    <citation type="submission" date="2019-06" db="EMBL/GenBank/DDBJ databases">
        <title>Enrichment of Autotrophic Halophilic Microorganisms from Red Sea Brine Pool Using Microbial Electrosynthesis System.</title>
        <authorList>
            <person name="Alqahtani M.F."/>
            <person name="Bajracharya S."/>
            <person name="Katuri K.P."/>
            <person name="Ali M."/>
            <person name="Saikaly P.E."/>
        </authorList>
    </citation>
    <scope>NUCLEOTIDE SEQUENCE [LARGE SCALE GENOMIC DNA]</scope>
    <source>
        <strain evidence="2">MES6</strain>
    </source>
</reference>
<feature type="domain" description="DUF6647" evidence="1">
    <location>
        <begin position="4"/>
        <end position="84"/>
    </location>
</feature>
<dbReference type="AlphaFoldDB" id="A0A7C9HCB3"/>
<dbReference type="Pfam" id="PF20352">
    <property type="entry name" value="DUF6647"/>
    <property type="match status" value="1"/>
</dbReference>
<gene>
    <name evidence="2" type="ORF">FH759_08455</name>
</gene>
<organism evidence="2 3">
    <name type="scientific">Sediminimonas qiaohouensis</name>
    <dbReference type="NCBI Taxonomy" id="552061"/>
    <lineage>
        <taxon>Bacteria</taxon>
        <taxon>Pseudomonadati</taxon>
        <taxon>Pseudomonadota</taxon>
        <taxon>Alphaproteobacteria</taxon>
        <taxon>Rhodobacterales</taxon>
        <taxon>Roseobacteraceae</taxon>
        <taxon>Sediminimonas</taxon>
    </lineage>
</organism>
<comment type="caution">
    <text evidence="2">The sequence shown here is derived from an EMBL/GenBank/DDBJ whole genome shotgun (WGS) entry which is preliminary data.</text>
</comment>
<protein>
    <recommendedName>
        <fullName evidence="1">DUF6647 domain-containing protein</fullName>
    </recommendedName>
</protein>
<accession>A0A7C9HCB3</accession>
<dbReference type="RefSeq" id="WP_273249407.1">
    <property type="nucleotide sequence ID" value="NZ_VENJ01000010.1"/>
</dbReference>
<dbReference type="EMBL" id="VENJ01000010">
    <property type="protein sequence ID" value="MTJ04707.1"/>
    <property type="molecule type" value="Genomic_DNA"/>
</dbReference>